<evidence type="ECO:0000313" key="3">
    <source>
        <dbReference type="Proteomes" id="UP000231279"/>
    </source>
</evidence>
<gene>
    <name evidence="2" type="ORF">CDL12_07114</name>
</gene>
<proteinExistence type="predicted"/>
<evidence type="ECO:0000313" key="2">
    <source>
        <dbReference type="EMBL" id="PIN20216.1"/>
    </source>
</evidence>
<dbReference type="OrthoDB" id="10496834at2759"/>
<evidence type="ECO:0000256" key="1">
    <source>
        <dbReference type="SAM" id="Phobius"/>
    </source>
</evidence>
<dbReference type="EMBL" id="NKXS01001160">
    <property type="protein sequence ID" value="PIN20216.1"/>
    <property type="molecule type" value="Genomic_DNA"/>
</dbReference>
<sequence>MAGDTEALAQGVATGVVGEISQQAYWSAIFAMIAGLKIFVGRLANLVHLRTFTCHVTTTQVLKTRMK</sequence>
<keyword evidence="3" id="KW-1185">Reference proteome</keyword>
<keyword evidence="1" id="KW-1133">Transmembrane helix</keyword>
<organism evidence="2 3">
    <name type="scientific">Handroanthus impetiginosus</name>
    <dbReference type="NCBI Taxonomy" id="429701"/>
    <lineage>
        <taxon>Eukaryota</taxon>
        <taxon>Viridiplantae</taxon>
        <taxon>Streptophyta</taxon>
        <taxon>Embryophyta</taxon>
        <taxon>Tracheophyta</taxon>
        <taxon>Spermatophyta</taxon>
        <taxon>Magnoliopsida</taxon>
        <taxon>eudicotyledons</taxon>
        <taxon>Gunneridae</taxon>
        <taxon>Pentapetalae</taxon>
        <taxon>asterids</taxon>
        <taxon>lamiids</taxon>
        <taxon>Lamiales</taxon>
        <taxon>Bignoniaceae</taxon>
        <taxon>Crescentiina</taxon>
        <taxon>Tabebuia alliance</taxon>
        <taxon>Handroanthus</taxon>
    </lineage>
</organism>
<keyword evidence="1" id="KW-0472">Membrane</keyword>
<reference evidence="3" key="1">
    <citation type="journal article" date="2018" name="Gigascience">
        <title>Genome assembly of the Pink Ipe (Handroanthus impetiginosus, Bignoniaceae), a highly valued, ecologically keystone Neotropical timber forest tree.</title>
        <authorList>
            <person name="Silva-Junior O.B."/>
            <person name="Grattapaglia D."/>
            <person name="Novaes E."/>
            <person name="Collevatti R.G."/>
        </authorList>
    </citation>
    <scope>NUCLEOTIDE SEQUENCE [LARGE SCALE GENOMIC DNA]</scope>
    <source>
        <strain evidence="3">cv. UFG-1</strain>
    </source>
</reference>
<comment type="caution">
    <text evidence="2">The sequence shown here is derived from an EMBL/GenBank/DDBJ whole genome shotgun (WGS) entry which is preliminary data.</text>
</comment>
<dbReference type="AlphaFoldDB" id="A0A2G9HRR6"/>
<accession>A0A2G9HRR6</accession>
<name>A0A2G9HRR6_9LAMI</name>
<feature type="transmembrane region" description="Helical" evidence="1">
    <location>
        <begin position="24"/>
        <end position="40"/>
    </location>
</feature>
<dbReference type="Proteomes" id="UP000231279">
    <property type="component" value="Unassembled WGS sequence"/>
</dbReference>
<protein>
    <submittedName>
        <fullName evidence="2">Uncharacterized protein</fullName>
    </submittedName>
</protein>
<keyword evidence="1" id="KW-0812">Transmembrane</keyword>